<gene>
    <name evidence="2" type="ORF">DB30_06797</name>
</gene>
<dbReference type="AlphaFoldDB" id="A0A0C1ZA20"/>
<evidence type="ECO:0000313" key="3">
    <source>
        <dbReference type="Proteomes" id="UP000031599"/>
    </source>
</evidence>
<sequence>MVLVFFAGFFGLSSGVEVSERELSEVGYWAKAYYALGLFVVGGVDLGTPHGGPPIWRGVLWGAYFFAPVITASAVVEAALRILNPFARRVRRMRDHVIVGGAGRLSLLYIKRLRELDPDVHVVVLERDPNNPRISELEHAYKALVVIGDIRSDEVRDAVGIARARRVMLLTGDDFVNLDTASRVLIRRPWLRGRIVAHVADLAFMRAVPAEAIDGGYEAFNSLESAAIQLVEQRLIARFGASTHRDLVVLAGFGRFGQTVLHQLQTQASEAFGTIVLVDLEANANALKFAESPGFCDHPRHVFEGHLRHPAIWRQIDEVLAGDVGDPVIVVGTGDEGTNFHAALDLRRRYPTAHITVRSFGHSPFATQVSAKTELHPFVLAELISRSMPQRWFAESPD</sequence>
<reference evidence="2 3" key="1">
    <citation type="submission" date="2014-12" db="EMBL/GenBank/DDBJ databases">
        <title>Genome assembly of Enhygromyxa salina DSM 15201.</title>
        <authorList>
            <person name="Sharma G."/>
            <person name="Subramanian S."/>
        </authorList>
    </citation>
    <scope>NUCLEOTIDE SEQUENCE [LARGE SCALE GENOMIC DNA]</scope>
    <source>
        <strain evidence="2 3">DSM 15201</strain>
    </source>
</reference>
<dbReference type="Gene3D" id="3.40.50.720">
    <property type="entry name" value="NAD(P)-binding Rossmann-like Domain"/>
    <property type="match status" value="2"/>
</dbReference>
<protein>
    <recommendedName>
        <fullName evidence="1">RCK N-terminal domain-containing protein</fullName>
    </recommendedName>
</protein>
<dbReference type="GO" id="GO:0006813">
    <property type="term" value="P:potassium ion transport"/>
    <property type="evidence" value="ECO:0007669"/>
    <property type="project" value="InterPro"/>
</dbReference>
<dbReference type="SUPFAM" id="SSF51735">
    <property type="entry name" value="NAD(P)-binding Rossmann-fold domains"/>
    <property type="match status" value="1"/>
</dbReference>
<dbReference type="InterPro" id="IPR036291">
    <property type="entry name" value="NAD(P)-bd_dom_sf"/>
</dbReference>
<dbReference type="InterPro" id="IPR050721">
    <property type="entry name" value="Trk_Ktr_HKT_K-transport"/>
</dbReference>
<proteinExistence type="predicted"/>
<comment type="caution">
    <text evidence="2">The sequence shown here is derived from an EMBL/GenBank/DDBJ whole genome shotgun (WGS) entry which is preliminary data.</text>
</comment>
<dbReference type="Proteomes" id="UP000031599">
    <property type="component" value="Unassembled WGS sequence"/>
</dbReference>
<name>A0A0C1ZA20_9BACT</name>
<organism evidence="2 3">
    <name type="scientific">Enhygromyxa salina</name>
    <dbReference type="NCBI Taxonomy" id="215803"/>
    <lineage>
        <taxon>Bacteria</taxon>
        <taxon>Pseudomonadati</taxon>
        <taxon>Myxococcota</taxon>
        <taxon>Polyangia</taxon>
        <taxon>Nannocystales</taxon>
        <taxon>Nannocystaceae</taxon>
        <taxon>Enhygromyxa</taxon>
    </lineage>
</organism>
<dbReference type="PANTHER" id="PTHR43833:SF11">
    <property type="entry name" value="VOLTAGE-GATED POTASSIUM CHANNEL KCH"/>
    <property type="match status" value="1"/>
</dbReference>
<feature type="domain" description="RCK N-terminal" evidence="1">
    <location>
        <begin position="97"/>
        <end position="201"/>
    </location>
</feature>
<dbReference type="InterPro" id="IPR003148">
    <property type="entry name" value="RCK_N"/>
</dbReference>
<dbReference type="EMBL" id="JMCC02000073">
    <property type="protein sequence ID" value="KIG14454.1"/>
    <property type="molecule type" value="Genomic_DNA"/>
</dbReference>
<dbReference type="Pfam" id="PF02254">
    <property type="entry name" value="TrkA_N"/>
    <property type="match status" value="1"/>
</dbReference>
<dbReference type="PANTHER" id="PTHR43833">
    <property type="entry name" value="POTASSIUM CHANNEL PROTEIN 2-RELATED-RELATED"/>
    <property type="match status" value="1"/>
</dbReference>
<accession>A0A0C1ZA20</accession>
<evidence type="ECO:0000259" key="1">
    <source>
        <dbReference type="Pfam" id="PF02254"/>
    </source>
</evidence>
<evidence type="ECO:0000313" key="2">
    <source>
        <dbReference type="EMBL" id="KIG14454.1"/>
    </source>
</evidence>